<dbReference type="PANTHER" id="PTHR47223:SF1">
    <property type="entry name" value="SPERM ACROSOME MEMBRANE-ASSOCIATED PROTEIN 1"/>
    <property type="match status" value="1"/>
</dbReference>
<dbReference type="AlphaFoldDB" id="F7G9Y8"/>
<dbReference type="PANTHER" id="PTHR47223">
    <property type="entry name" value="SPERM ACROSOME MEMBRANE-ASSOCIATED PROTEIN 1"/>
    <property type="match status" value="1"/>
</dbReference>
<evidence type="ECO:0000313" key="5">
    <source>
        <dbReference type="Proteomes" id="UP000002279"/>
    </source>
</evidence>
<dbReference type="HOGENOM" id="CLU_080745_1_0_1"/>
<evidence type="ECO:0000256" key="3">
    <source>
        <dbReference type="SAM" id="SignalP"/>
    </source>
</evidence>
<dbReference type="GeneTree" id="ENSGT00390000004211"/>
<dbReference type="Proteomes" id="UP000002279">
    <property type="component" value="Unplaced"/>
</dbReference>
<dbReference type="FunCoup" id="F7G9Y8">
    <property type="interactions" value="107"/>
</dbReference>
<dbReference type="Bgee" id="ENSOANG00000000535">
    <property type="expression patterns" value="Expressed in testis and 3 other cell types or tissues"/>
</dbReference>
<feature type="compositionally biased region" description="Acidic residues" evidence="1">
    <location>
        <begin position="56"/>
        <end position="80"/>
    </location>
</feature>
<dbReference type="eggNOG" id="ENOG502S339">
    <property type="taxonomic scope" value="Eukaryota"/>
</dbReference>
<gene>
    <name evidence="4" type="primary">SPACA1</name>
</gene>
<dbReference type="GO" id="GO:0002080">
    <property type="term" value="C:acrosomal membrane"/>
    <property type="evidence" value="ECO:0000318"/>
    <property type="project" value="GO_Central"/>
</dbReference>
<keyword evidence="5" id="KW-1185">Reference proteome</keyword>
<dbReference type="InterPro" id="IPR037878">
    <property type="entry name" value="SPACA1"/>
</dbReference>
<reference evidence="4" key="1">
    <citation type="submission" date="2025-08" db="UniProtKB">
        <authorList>
            <consortium name="Ensembl"/>
        </authorList>
    </citation>
    <scope>IDENTIFICATION</scope>
    <source>
        <strain evidence="4">Glennie</strain>
    </source>
</reference>
<evidence type="ECO:0000256" key="2">
    <source>
        <dbReference type="SAM" id="Phobius"/>
    </source>
</evidence>
<feature type="transmembrane region" description="Helical" evidence="2">
    <location>
        <begin position="233"/>
        <end position="262"/>
    </location>
</feature>
<proteinExistence type="predicted"/>
<dbReference type="Ensembl" id="ENSOANT00000000852.3">
    <property type="protein sequence ID" value="ENSOANP00000000851.2"/>
    <property type="gene ID" value="ENSOANG00000000535.3"/>
</dbReference>
<evidence type="ECO:0000313" key="4">
    <source>
        <dbReference type="Ensembl" id="ENSOANP00000000851.2"/>
    </source>
</evidence>
<feature type="region of interest" description="Disordered" evidence="1">
    <location>
        <begin position="37"/>
        <end position="90"/>
    </location>
</feature>
<keyword evidence="3" id="KW-0732">Signal</keyword>
<feature type="chain" id="PRO_5027783114" evidence="3">
    <location>
        <begin position="40"/>
        <end position="321"/>
    </location>
</feature>
<feature type="signal peptide" evidence="3">
    <location>
        <begin position="1"/>
        <end position="39"/>
    </location>
</feature>
<sequence>MGRSAGRGALLFPRLPLGGPLLPLLLLLLLLAGPEPAQSRNNSQELELREHKDPEPESEAEPEPDEPEEPEEPEEPDEPQPDTGKDSNGTISREIEFGLCTVTCGIGIREVLLTNGCPGGETKCVVRVEECRGPVDCGWGKPISESLSSVKLPCVFVPPENRFRYVWKMLIPEQQALILPNDSAILEVQRDTHPVAFLCETSEDNEIIASVKYTVYTMSELQTRRITTPETDLVLILVLVTGIIIFIGVIFALIFIIIHWAAIKSFWASRGKNADSEIYSDENPGRFGEGESPPPRSSEESPAEVIAQEDEGSTNDWNNEK</sequence>
<dbReference type="KEGG" id="oaa:100082817"/>
<keyword evidence="2" id="KW-1133">Transmembrane helix</keyword>
<feature type="region of interest" description="Disordered" evidence="1">
    <location>
        <begin position="276"/>
        <end position="321"/>
    </location>
</feature>
<accession>F7G9Y8</accession>
<dbReference type="GeneID" id="100082817"/>
<keyword evidence="2" id="KW-0472">Membrane</keyword>
<dbReference type="CTD" id="81833"/>
<organism evidence="4 5">
    <name type="scientific">Ornithorhynchus anatinus</name>
    <name type="common">Duckbill platypus</name>
    <dbReference type="NCBI Taxonomy" id="9258"/>
    <lineage>
        <taxon>Eukaryota</taxon>
        <taxon>Metazoa</taxon>
        <taxon>Chordata</taxon>
        <taxon>Craniata</taxon>
        <taxon>Vertebrata</taxon>
        <taxon>Euteleostomi</taxon>
        <taxon>Mammalia</taxon>
        <taxon>Monotremata</taxon>
        <taxon>Ornithorhynchidae</taxon>
        <taxon>Ornithorhynchus</taxon>
    </lineage>
</organism>
<dbReference type="RefSeq" id="XP_028902856.1">
    <property type="nucleotide sequence ID" value="XM_029047023.1"/>
</dbReference>
<name>F7G9Y8_ORNAN</name>
<feature type="compositionally biased region" description="Basic and acidic residues" evidence="1">
    <location>
        <begin position="46"/>
        <end position="55"/>
    </location>
</feature>
<evidence type="ECO:0000256" key="1">
    <source>
        <dbReference type="SAM" id="MobiDB-lite"/>
    </source>
</evidence>
<dbReference type="GO" id="GO:0001675">
    <property type="term" value="P:acrosome assembly"/>
    <property type="evidence" value="ECO:0000318"/>
    <property type="project" value="GO_Central"/>
</dbReference>
<dbReference type="InParanoid" id="F7G9Y8"/>
<dbReference type="CDD" id="cd13783">
    <property type="entry name" value="SPACA1"/>
    <property type="match status" value="1"/>
</dbReference>
<keyword evidence="2" id="KW-0812">Transmembrane</keyword>
<protein>
    <submittedName>
        <fullName evidence="4">Sperm acrosome associated 1</fullName>
    </submittedName>
</protein>
<dbReference type="STRING" id="9258.ENSOANP00000000851"/>
<dbReference type="OrthoDB" id="9448631at2759"/>
<reference evidence="4" key="2">
    <citation type="submission" date="2025-09" db="UniProtKB">
        <authorList>
            <consortium name="Ensembl"/>
        </authorList>
    </citation>
    <scope>IDENTIFICATION</scope>
    <source>
        <strain evidence="4">Glennie</strain>
    </source>
</reference>